<keyword evidence="3" id="KW-0378">Hydrolase</keyword>
<evidence type="ECO:0000256" key="3">
    <source>
        <dbReference type="ARBA" id="ARBA00022801"/>
    </source>
</evidence>
<comment type="caution">
    <text evidence="6">The sequence shown here is derived from an EMBL/GenBank/DDBJ whole genome shotgun (WGS) entry which is preliminary data.</text>
</comment>
<keyword evidence="4" id="KW-0788">Thiol protease</keyword>
<dbReference type="InterPro" id="IPR000064">
    <property type="entry name" value="NLP_P60_dom"/>
</dbReference>
<proteinExistence type="inferred from homology"/>
<evidence type="ECO:0000256" key="4">
    <source>
        <dbReference type="ARBA" id="ARBA00022807"/>
    </source>
</evidence>
<dbReference type="InterPro" id="IPR051922">
    <property type="entry name" value="Bact_Sporulation_Assoc"/>
</dbReference>
<organism evidence="6 7">
    <name type="scientific">Mesobacillus selenatarsenatis (strain DSM 18680 / JCM 14380 / FERM P-15431 / SF-1)</name>
    <dbReference type="NCBI Taxonomy" id="1321606"/>
    <lineage>
        <taxon>Bacteria</taxon>
        <taxon>Bacillati</taxon>
        <taxon>Bacillota</taxon>
        <taxon>Bacilli</taxon>
        <taxon>Bacillales</taxon>
        <taxon>Bacillaceae</taxon>
        <taxon>Mesobacillus</taxon>
    </lineage>
</organism>
<dbReference type="Gene3D" id="3.90.1720.10">
    <property type="entry name" value="endopeptidase domain like (from Nostoc punctiforme)"/>
    <property type="match status" value="1"/>
</dbReference>
<evidence type="ECO:0000313" key="6">
    <source>
        <dbReference type="EMBL" id="GAM12017.1"/>
    </source>
</evidence>
<dbReference type="GO" id="GO:0008234">
    <property type="term" value="F:cysteine-type peptidase activity"/>
    <property type="evidence" value="ECO:0007669"/>
    <property type="project" value="UniProtKB-KW"/>
</dbReference>
<accession>A0A0A8WZ39</accession>
<dbReference type="Pfam" id="PF04122">
    <property type="entry name" value="CW_binding_2"/>
    <property type="match status" value="3"/>
</dbReference>
<evidence type="ECO:0000313" key="7">
    <source>
        <dbReference type="Proteomes" id="UP000031014"/>
    </source>
</evidence>
<dbReference type="AlphaFoldDB" id="A0A0A8WZ39"/>
<evidence type="ECO:0000256" key="1">
    <source>
        <dbReference type="ARBA" id="ARBA00007074"/>
    </source>
</evidence>
<keyword evidence="2" id="KW-0645">Protease</keyword>
<dbReference type="STRING" id="1321606.SAMD00020551_0136"/>
<dbReference type="PANTHER" id="PTHR30032:SF8">
    <property type="entry name" value="GERMINATION-SPECIFIC N-ACETYLMURAMOYL-L-ALANINE AMIDASE"/>
    <property type="match status" value="1"/>
</dbReference>
<comment type="similarity">
    <text evidence="1">Belongs to the peptidase C40 family.</text>
</comment>
<sequence length="440" mass="47645">MTLNFMRKGLQLGFLTFLVTLGFVFLDTDRGHAVEIDRIYGQNRYETSIHISQKGWPDGAETVIFAVGNNFPDALAGVPLAHKLNAPMLLTDKNYLPVSVKKEIGRLNAKKAILLGGSQVISSKVETELDALGLSVIRYAGKNRFETAAQIAKEVGNGKAVIANGYSFPDSLAIASYAANNQIPILLTNKDNLPQETKEVIGNFKDTLVIGGSAVVNDNVLGDLPNPERISGSDRYDTAAKIVESLFEPTLEKSFMATGESFADALTGSVLAAKYNRPMILTRSSNLSSSAYDLIQKKNVERLTVIGGAGVVSDAALSKLNLNVDKIIETAKSLQGTKYVWGGTTTQGFDCSGYLNYVYDAHGINLPRTTADIWNSGIKVDKPQVGDIVFFETYQPGPSHAGIYIGNNSFIHASSSYGVTITSMDNVYFKPRYLGAKRVF</sequence>
<dbReference type="Proteomes" id="UP000031014">
    <property type="component" value="Unassembled WGS sequence"/>
</dbReference>
<dbReference type="EMBL" id="BASE01000004">
    <property type="protein sequence ID" value="GAM12017.1"/>
    <property type="molecule type" value="Genomic_DNA"/>
</dbReference>
<name>A0A0A8WZ39_MESS1</name>
<evidence type="ECO:0000256" key="2">
    <source>
        <dbReference type="ARBA" id="ARBA00022670"/>
    </source>
</evidence>
<feature type="domain" description="NlpC/P60" evidence="5">
    <location>
        <begin position="321"/>
        <end position="440"/>
    </location>
</feature>
<dbReference type="RefSeq" id="WP_052442022.1">
    <property type="nucleotide sequence ID" value="NZ_BASE01000004.1"/>
</dbReference>
<dbReference type="PROSITE" id="PS51935">
    <property type="entry name" value="NLPC_P60"/>
    <property type="match status" value="1"/>
</dbReference>
<dbReference type="Pfam" id="PF00877">
    <property type="entry name" value="NLPC_P60"/>
    <property type="match status" value="1"/>
</dbReference>
<dbReference type="InterPro" id="IPR038765">
    <property type="entry name" value="Papain-like_cys_pep_sf"/>
</dbReference>
<dbReference type="Gene3D" id="3.40.50.12090">
    <property type="match status" value="2"/>
</dbReference>
<dbReference type="PANTHER" id="PTHR30032">
    <property type="entry name" value="N-ACETYLMURAMOYL-L-ALANINE AMIDASE-RELATED"/>
    <property type="match status" value="1"/>
</dbReference>
<dbReference type="GO" id="GO:0006508">
    <property type="term" value="P:proteolysis"/>
    <property type="evidence" value="ECO:0007669"/>
    <property type="project" value="UniProtKB-KW"/>
</dbReference>
<protein>
    <submittedName>
        <fullName evidence="6">Cell wall lytic activity</fullName>
    </submittedName>
</protein>
<keyword evidence="7" id="KW-1185">Reference proteome</keyword>
<dbReference type="InterPro" id="IPR007253">
    <property type="entry name" value="Cell_wall-bd_2"/>
</dbReference>
<dbReference type="SUPFAM" id="SSF54001">
    <property type="entry name" value="Cysteine proteinases"/>
    <property type="match status" value="1"/>
</dbReference>
<reference evidence="6 7" key="1">
    <citation type="submission" date="2013-06" db="EMBL/GenBank/DDBJ databases">
        <title>Whole genome shotgun sequence of Bacillus selenatarsenatis SF-1.</title>
        <authorList>
            <person name="Kuroda M."/>
            <person name="Sei K."/>
            <person name="Yamashita M."/>
            <person name="Ike M."/>
        </authorList>
    </citation>
    <scope>NUCLEOTIDE SEQUENCE [LARGE SCALE GENOMIC DNA]</scope>
    <source>
        <strain evidence="6 7">SF-1</strain>
    </source>
</reference>
<gene>
    <name evidence="6" type="ORF">SAMD00020551_0136</name>
</gene>
<evidence type="ECO:0000259" key="5">
    <source>
        <dbReference type="PROSITE" id="PS51935"/>
    </source>
</evidence>